<evidence type="ECO:0008006" key="3">
    <source>
        <dbReference type="Google" id="ProtNLM"/>
    </source>
</evidence>
<accession>A0A2S8IBS5</accession>
<proteinExistence type="predicted"/>
<gene>
    <name evidence="1" type="ORF">C5615_30750</name>
</gene>
<evidence type="ECO:0000313" key="2">
    <source>
        <dbReference type="Proteomes" id="UP000238206"/>
    </source>
</evidence>
<dbReference type="EMBL" id="PUIQ01000053">
    <property type="protein sequence ID" value="PQP12188.1"/>
    <property type="molecule type" value="Genomic_DNA"/>
</dbReference>
<sequence>MIRAAIAIAACLALAGCDSLRYAGIARYEVSPLVDAAGAPAGCCVLRVWNGKQMATVEATFAHQSDNSYSISLRETDVEAFAGQATAASAASDVVGAATSAAVTALKTLK</sequence>
<dbReference type="Proteomes" id="UP000238206">
    <property type="component" value="Unassembled WGS sequence"/>
</dbReference>
<dbReference type="RefSeq" id="WP_105393017.1">
    <property type="nucleotide sequence ID" value="NZ_PUIQ01000053.1"/>
</dbReference>
<dbReference type="AlphaFoldDB" id="A0A2S8IBS5"/>
<name>A0A2S8IBS5_BURCE</name>
<organism evidence="1 2">
    <name type="scientific">Burkholderia cepacia</name>
    <name type="common">Pseudomonas cepacia</name>
    <dbReference type="NCBI Taxonomy" id="292"/>
    <lineage>
        <taxon>Bacteria</taxon>
        <taxon>Pseudomonadati</taxon>
        <taxon>Pseudomonadota</taxon>
        <taxon>Betaproteobacteria</taxon>
        <taxon>Burkholderiales</taxon>
        <taxon>Burkholderiaceae</taxon>
        <taxon>Burkholderia</taxon>
        <taxon>Burkholderia cepacia complex</taxon>
    </lineage>
</organism>
<comment type="caution">
    <text evidence="1">The sequence shown here is derived from an EMBL/GenBank/DDBJ whole genome shotgun (WGS) entry which is preliminary data.</text>
</comment>
<evidence type="ECO:0000313" key="1">
    <source>
        <dbReference type="EMBL" id="PQP12188.1"/>
    </source>
</evidence>
<dbReference type="PROSITE" id="PS51257">
    <property type="entry name" value="PROKAR_LIPOPROTEIN"/>
    <property type="match status" value="1"/>
</dbReference>
<protein>
    <recommendedName>
        <fullName evidence="3">Lipoprotein</fullName>
    </recommendedName>
</protein>
<reference evidence="1 2" key="1">
    <citation type="submission" date="2018-02" db="EMBL/GenBank/DDBJ databases">
        <title>Draft genome sequencing of Burkholderia cepacia Y14-15.</title>
        <authorList>
            <person name="Zheng B.-X."/>
        </authorList>
    </citation>
    <scope>NUCLEOTIDE SEQUENCE [LARGE SCALE GENOMIC DNA]</scope>
    <source>
        <strain evidence="1 2">Y14-15</strain>
    </source>
</reference>